<reference evidence="4" key="1">
    <citation type="submission" date="2016-10" db="EMBL/GenBank/DDBJ databases">
        <authorList>
            <person name="Varghese N."/>
            <person name="Submissions S."/>
        </authorList>
    </citation>
    <scope>NUCLEOTIDE SEQUENCE [LARGE SCALE GENOMIC DNA]</scope>
    <source>
        <strain evidence="4">BL9</strain>
    </source>
</reference>
<dbReference type="EMBL" id="FMVM01000013">
    <property type="protein sequence ID" value="SCY96150.1"/>
    <property type="molecule type" value="Genomic_DNA"/>
</dbReference>
<dbReference type="InterPro" id="IPR029044">
    <property type="entry name" value="Nucleotide-diphossugar_trans"/>
</dbReference>
<dbReference type="RefSeq" id="WP_167375781.1">
    <property type="nucleotide sequence ID" value="NZ_FMVM01000013.1"/>
</dbReference>
<dbReference type="Gene3D" id="1.25.40.10">
    <property type="entry name" value="Tetratricopeptide repeat domain"/>
    <property type="match status" value="2"/>
</dbReference>
<dbReference type="InterPro" id="IPR019734">
    <property type="entry name" value="TPR_rpt"/>
</dbReference>
<dbReference type="SUPFAM" id="SSF48452">
    <property type="entry name" value="TPR-like"/>
    <property type="match status" value="2"/>
</dbReference>
<dbReference type="InterPro" id="IPR011990">
    <property type="entry name" value="TPR-like_helical_dom_sf"/>
</dbReference>
<dbReference type="SUPFAM" id="SSF53448">
    <property type="entry name" value="Nucleotide-diphospho-sugar transferases"/>
    <property type="match status" value="1"/>
</dbReference>
<sequence>MDKTISLCMIVKNEQKYLEKCLESVKQIVSEIIIVDTGSTDETLDIAKKYTPNIYSFNWVNDFSVARNYAIEQAKSDYILVMDADEYFDADVNLQEELKKDYDYYVFNINNHMKFNQSFIHTAVRLFRNNIGLKYENRLHEHLNILDDNSKYRGVMSVSTIQHVGYMDEEILEEKKHKRNLPLMKLEVQENPTAYNLYNMGKTYFGMNDFKKAVTYFQKSYSLGKDKVYIPELLTKLSFALHETGQFEDAVGILVDATRIFPSETEMKYIQGIIYARNGYFKDAETCFHECIKLGDQGTMVTEGSGGYMAHLQLADMYEKTNQLDKSYLERINAMRVKGNTAHVLQDYLQFSLKINQSADECKQIIEEHYKLNTIEDLQNLMNTLYSLRHPLLNHYLSKFNITTEPHIHTIAKIYSKDKNLMRTALEDINNLGNRENIQDVLLMAYIFKDKSVMDKIQFAMNFGVKEMKIIKQLFEDEKLTGSITKPLQNVLFTLCKQLIMIEEFELFQELTQKLIDNDSKNVLNICKILSEYRFDELAIDMLVGVYRESPNHPGIVRLLGDLCFRNNYFEDAELFYTKLLNLDSSYETYERNFRLYENNNDQEAMMKMRKEMMEKFPSAAWVQPGYDTRILSSN</sequence>
<dbReference type="InterPro" id="IPR001173">
    <property type="entry name" value="Glyco_trans_2-like"/>
</dbReference>
<feature type="domain" description="Glycosyltransferase 2-like" evidence="2">
    <location>
        <begin position="6"/>
        <end position="121"/>
    </location>
</feature>
<evidence type="ECO:0000313" key="4">
    <source>
        <dbReference type="Proteomes" id="UP000198538"/>
    </source>
</evidence>
<dbReference type="PANTHER" id="PTHR43630:SF2">
    <property type="entry name" value="GLYCOSYLTRANSFERASE"/>
    <property type="match status" value="1"/>
</dbReference>
<dbReference type="SMART" id="SM00028">
    <property type="entry name" value="TPR"/>
    <property type="match status" value="4"/>
</dbReference>
<dbReference type="Pfam" id="PF13181">
    <property type="entry name" value="TPR_8"/>
    <property type="match status" value="1"/>
</dbReference>
<accession>A0A1G5K7S6</accession>
<dbReference type="CDD" id="cd02511">
    <property type="entry name" value="Beta4Glucosyltransferase"/>
    <property type="match status" value="1"/>
</dbReference>
<evidence type="ECO:0000313" key="3">
    <source>
        <dbReference type="EMBL" id="SCY96150.1"/>
    </source>
</evidence>
<organism evidence="3 4">
    <name type="scientific">Paenibacillus polysaccharolyticus</name>
    <dbReference type="NCBI Taxonomy" id="582692"/>
    <lineage>
        <taxon>Bacteria</taxon>
        <taxon>Bacillati</taxon>
        <taxon>Bacillota</taxon>
        <taxon>Bacilli</taxon>
        <taxon>Bacillales</taxon>
        <taxon>Paenibacillaceae</taxon>
        <taxon>Paenibacillus</taxon>
    </lineage>
</organism>
<dbReference type="PROSITE" id="PS50005">
    <property type="entry name" value="TPR"/>
    <property type="match status" value="1"/>
</dbReference>
<keyword evidence="1" id="KW-0802">TPR repeat</keyword>
<name>A0A1G5K7S6_9BACL</name>
<feature type="repeat" description="TPR" evidence="1">
    <location>
        <begin position="194"/>
        <end position="227"/>
    </location>
</feature>
<dbReference type="GO" id="GO:0016740">
    <property type="term" value="F:transferase activity"/>
    <property type="evidence" value="ECO:0007669"/>
    <property type="project" value="UniProtKB-KW"/>
</dbReference>
<evidence type="ECO:0000256" key="1">
    <source>
        <dbReference type="PROSITE-ProRule" id="PRU00339"/>
    </source>
</evidence>
<gene>
    <name evidence="3" type="ORF">SAMN05720606_113113</name>
</gene>
<proteinExistence type="predicted"/>
<dbReference type="Pfam" id="PF00535">
    <property type="entry name" value="Glycos_transf_2"/>
    <property type="match status" value="1"/>
</dbReference>
<dbReference type="PANTHER" id="PTHR43630">
    <property type="entry name" value="POLY-BETA-1,6-N-ACETYL-D-GLUCOSAMINE SYNTHASE"/>
    <property type="match status" value="1"/>
</dbReference>
<keyword evidence="4" id="KW-1185">Reference proteome</keyword>
<dbReference type="Proteomes" id="UP000198538">
    <property type="component" value="Unassembled WGS sequence"/>
</dbReference>
<dbReference type="STRING" id="582692.SAMN05720606_113113"/>
<dbReference type="AlphaFoldDB" id="A0A1G5K7S6"/>
<keyword evidence="3" id="KW-0808">Transferase</keyword>
<dbReference type="Gene3D" id="3.90.550.10">
    <property type="entry name" value="Spore Coat Polysaccharide Biosynthesis Protein SpsA, Chain A"/>
    <property type="match status" value="1"/>
</dbReference>
<evidence type="ECO:0000259" key="2">
    <source>
        <dbReference type="Pfam" id="PF00535"/>
    </source>
</evidence>
<protein>
    <submittedName>
        <fullName evidence="3">Glycosyltransferase involved in cell wall bisynthesis</fullName>
    </submittedName>
</protein>